<dbReference type="EMBL" id="AZHD01000005">
    <property type="protein sequence ID" value="OAA63275.1"/>
    <property type="molecule type" value="Genomic_DNA"/>
</dbReference>
<feature type="compositionally biased region" description="Basic and acidic residues" evidence="1">
    <location>
        <begin position="35"/>
        <end position="48"/>
    </location>
</feature>
<name>A0A167W315_9HYPO</name>
<organism evidence="2 3">
    <name type="scientific">Niveomyces insectorum RCEF 264</name>
    <dbReference type="NCBI Taxonomy" id="1081102"/>
    <lineage>
        <taxon>Eukaryota</taxon>
        <taxon>Fungi</taxon>
        <taxon>Dikarya</taxon>
        <taxon>Ascomycota</taxon>
        <taxon>Pezizomycotina</taxon>
        <taxon>Sordariomycetes</taxon>
        <taxon>Hypocreomycetidae</taxon>
        <taxon>Hypocreales</taxon>
        <taxon>Cordycipitaceae</taxon>
        <taxon>Niveomyces</taxon>
    </lineage>
</organism>
<dbReference type="Proteomes" id="UP000076874">
    <property type="component" value="Unassembled WGS sequence"/>
</dbReference>
<feature type="region of interest" description="Disordered" evidence="1">
    <location>
        <begin position="1"/>
        <end position="78"/>
    </location>
</feature>
<keyword evidence="3" id="KW-1185">Reference proteome</keyword>
<feature type="compositionally biased region" description="Polar residues" evidence="1">
    <location>
        <begin position="1"/>
        <end position="12"/>
    </location>
</feature>
<protein>
    <submittedName>
        <fullName evidence="2">Uncharacterized protein</fullName>
    </submittedName>
</protein>
<sequence>MSSDNSTAQLNPGTGEANAMSRDEKVSNSDGDNDSLMREPETFNRAEEETPNPATQAKTSDNEKKPKSKSSLLLNKPGKILECPNGDFGILELGDVEVAMIKVKGIFFATED</sequence>
<evidence type="ECO:0000313" key="3">
    <source>
        <dbReference type="Proteomes" id="UP000076874"/>
    </source>
</evidence>
<evidence type="ECO:0000313" key="2">
    <source>
        <dbReference type="EMBL" id="OAA63275.1"/>
    </source>
</evidence>
<gene>
    <name evidence="2" type="ORF">SPI_03438</name>
</gene>
<comment type="caution">
    <text evidence="2">The sequence shown here is derived from an EMBL/GenBank/DDBJ whole genome shotgun (WGS) entry which is preliminary data.</text>
</comment>
<proteinExistence type="predicted"/>
<dbReference type="AlphaFoldDB" id="A0A167W315"/>
<reference evidence="2 3" key="1">
    <citation type="journal article" date="2016" name="Genome Biol. Evol.">
        <title>Divergent and convergent evolution of fungal pathogenicity.</title>
        <authorList>
            <person name="Shang Y."/>
            <person name="Xiao G."/>
            <person name="Zheng P."/>
            <person name="Cen K."/>
            <person name="Zhan S."/>
            <person name="Wang C."/>
        </authorList>
    </citation>
    <scope>NUCLEOTIDE SEQUENCE [LARGE SCALE GENOMIC DNA]</scope>
    <source>
        <strain evidence="2 3">RCEF 264</strain>
    </source>
</reference>
<evidence type="ECO:0000256" key="1">
    <source>
        <dbReference type="SAM" id="MobiDB-lite"/>
    </source>
</evidence>
<accession>A0A167W315</accession>
<feature type="compositionally biased region" description="Low complexity" evidence="1">
    <location>
        <begin position="69"/>
        <end position="78"/>
    </location>
</feature>